<protein>
    <recommendedName>
        <fullName evidence="3">SCP domain-containing protein</fullName>
    </recommendedName>
</protein>
<dbReference type="PANTHER" id="PTHR31157:SF1">
    <property type="entry name" value="SCP DOMAIN-CONTAINING PROTEIN"/>
    <property type="match status" value="1"/>
</dbReference>
<evidence type="ECO:0000313" key="4">
    <source>
        <dbReference type="EMBL" id="OLR91558.1"/>
    </source>
</evidence>
<dbReference type="Gene3D" id="3.40.33.10">
    <property type="entry name" value="CAP"/>
    <property type="match status" value="1"/>
</dbReference>
<feature type="compositionally biased region" description="Gly residues" evidence="1">
    <location>
        <begin position="71"/>
        <end position="81"/>
    </location>
</feature>
<evidence type="ECO:0000259" key="3">
    <source>
        <dbReference type="Pfam" id="PF00188"/>
    </source>
</evidence>
<dbReference type="EMBL" id="MKQR01000021">
    <property type="protein sequence ID" value="OLR91558.1"/>
    <property type="molecule type" value="Genomic_DNA"/>
</dbReference>
<dbReference type="SUPFAM" id="SSF55797">
    <property type="entry name" value="PR-1-like"/>
    <property type="match status" value="1"/>
</dbReference>
<feature type="region of interest" description="Disordered" evidence="1">
    <location>
        <begin position="66"/>
        <end position="120"/>
    </location>
</feature>
<name>A0A1Q9LHP4_9PSEU</name>
<evidence type="ECO:0000256" key="1">
    <source>
        <dbReference type="SAM" id="MobiDB-lite"/>
    </source>
</evidence>
<dbReference type="Pfam" id="PF00188">
    <property type="entry name" value="CAP"/>
    <property type="match status" value="1"/>
</dbReference>
<dbReference type="InterPro" id="IPR035940">
    <property type="entry name" value="CAP_sf"/>
</dbReference>
<feature type="chain" id="PRO_5012435326" description="SCP domain-containing protein" evidence="2">
    <location>
        <begin position="26"/>
        <end position="242"/>
    </location>
</feature>
<dbReference type="PANTHER" id="PTHR31157">
    <property type="entry name" value="SCP DOMAIN-CONTAINING PROTEIN"/>
    <property type="match status" value="1"/>
</dbReference>
<dbReference type="STRING" id="1193682.BJP25_25675"/>
<feature type="domain" description="SCP" evidence="3">
    <location>
        <begin position="128"/>
        <end position="240"/>
    </location>
</feature>
<dbReference type="InterPro" id="IPR014044">
    <property type="entry name" value="CAP_dom"/>
</dbReference>
<organism evidence="4 5">
    <name type="scientific">Actinokineospora bangkokensis</name>
    <dbReference type="NCBI Taxonomy" id="1193682"/>
    <lineage>
        <taxon>Bacteria</taxon>
        <taxon>Bacillati</taxon>
        <taxon>Actinomycetota</taxon>
        <taxon>Actinomycetes</taxon>
        <taxon>Pseudonocardiales</taxon>
        <taxon>Pseudonocardiaceae</taxon>
        <taxon>Actinokineospora</taxon>
    </lineage>
</organism>
<dbReference type="Proteomes" id="UP000186040">
    <property type="component" value="Unassembled WGS sequence"/>
</dbReference>
<feature type="compositionally biased region" description="Low complexity" evidence="1">
    <location>
        <begin position="86"/>
        <end position="120"/>
    </location>
</feature>
<dbReference type="CDD" id="cd05379">
    <property type="entry name" value="CAP_bacterial"/>
    <property type="match status" value="1"/>
</dbReference>
<keyword evidence="5" id="KW-1185">Reference proteome</keyword>
<evidence type="ECO:0000313" key="5">
    <source>
        <dbReference type="Proteomes" id="UP000186040"/>
    </source>
</evidence>
<reference evidence="4 5" key="1">
    <citation type="submission" date="2016-10" db="EMBL/GenBank/DDBJ databases">
        <title>The Draft Genome Sequence of Actinokineospora bangkokensis 44EHWT reveals the biosynthetic pathway of antifungal compounds Thailandins with unusual extender unit butylmalonyl-CoA.</title>
        <authorList>
            <person name="Greule A."/>
            <person name="Intra B."/>
            <person name="Flemming S."/>
            <person name="Rommel M.G."/>
            <person name="Panbangred W."/>
            <person name="Bechthold A."/>
        </authorList>
    </citation>
    <scope>NUCLEOTIDE SEQUENCE [LARGE SCALE GENOMIC DNA]</scope>
    <source>
        <strain evidence="4 5">44EHW</strain>
    </source>
</reference>
<accession>A0A1Q9LHP4</accession>
<evidence type="ECO:0000256" key="2">
    <source>
        <dbReference type="SAM" id="SignalP"/>
    </source>
</evidence>
<dbReference type="AlphaFoldDB" id="A0A1Q9LHP4"/>
<gene>
    <name evidence="4" type="ORF">BJP25_25675</name>
</gene>
<dbReference type="RefSeq" id="WP_075976628.1">
    <property type="nucleotide sequence ID" value="NZ_MKQR01000021.1"/>
</dbReference>
<comment type="caution">
    <text evidence="4">The sequence shown here is derived from an EMBL/GenBank/DDBJ whole genome shotgun (WGS) entry which is preliminary data.</text>
</comment>
<feature type="signal peptide" evidence="2">
    <location>
        <begin position="1"/>
        <end position="25"/>
    </location>
</feature>
<proteinExistence type="predicted"/>
<keyword evidence="2" id="KW-0732">Signal</keyword>
<sequence>MTSARRRRTALVRAALVAALAGAGAAGVTTTLGITPLLPAAQPDGVPLGLTAQRITMPPQDGPVIAYPRGTGSGEIDGGGRPAPAPTTAPTTTTGTTTSAPPTTADTTTTTTEPPVTAAASNADEAVLALVNEERAKASCAPVSLEPRLTAAAQAHSDDMSAHDYFSHVSQDGRTFGQRIEAQGYPSPAAENIAKGQRTPAQVMEAWMGSEGHRRNILDCDLKTLGVGFTLDGYYWVQDFGR</sequence>